<evidence type="ECO:0000313" key="3">
    <source>
        <dbReference type="Proteomes" id="UP000000673"/>
    </source>
</evidence>
<dbReference type="EnsemblMetazoa" id="ADAC008870-RA">
    <property type="protein sequence ID" value="ADAC008870-PA"/>
    <property type="gene ID" value="ADAC008870"/>
</dbReference>
<dbReference type="AlphaFoldDB" id="W5J9V2"/>
<sequence>MLRLIATIIVVGAVGAGIWLPVSAAAGGVPLAADESESESDTMPMQPSDATGGNFCQKQCPCLGNAIDCSKKNLKTLFHIPHWVENL</sequence>
<reference evidence="2" key="4">
    <citation type="submission" date="2015-06" db="UniProtKB">
        <authorList>
            <consortium name="EnsemblMetazoa"/>
        </authorList>
    </citation>
    <scope>IDENTIFICATION</scope>
</reference>
<dbReference type="VEuPathDB" id="VectorBase:ADAR2_005336"/>
<keyword evidence="3" id="KW-1185">Reference proteome</keyword>
<reference evidence="1 3" key="1">
    <citation type="journal article" date="2010" name="BMC Genomics">
        <title>Combination of measures distinguishes pre-miRNAs from other stem-loops in the genome of the newly sequenced Anopheles darlingi.</title>
        <authorList>
            <person name="Mendes N.D."/>
            <person name="Freitas A.T."/>
            <person name="Vasconcelos A.T."/>
            <person name="Sagot M.F."/>
        </authorList>
    </citation>
    <scope>NUCLEOTIDE SEQUENCE</scope>
</reference>
<dbReference type="HOGENOM" id="CLU_2742089_0_0_1"/>
<organism evidence="1">
    <name type="scientific">Anopheles darlingi</name>
    <name type="common">Mosquito</name>
    <dbReference type="NCBI Taxonomy" id="43151"/>
    <lineage>
        <taxon>Eukaryota</taxon>
        <taxon>Metazoa</taxon>
        <taxon>Ecdysozoa</taxon>
        <taxon>Arthropoda</taxon>
        <taxon>Hexapoda</taxon>
        <taxon>Insecta</taxon>
        <taxon>Pterygota</taxon>
        <taxon>Neoptera</taxon>
        <taxon>Endopterygota</taxon>
        <taxon>Diptera</taxon>
        <taxon>Nematocera</taxon>
        <taxon>Culicoidea</taxon>
        <taxon>Culicidae</taxon>
        <taxon>Anophelinae</taxon>
        <taxon>Anopheles</taxon>
    </lineage>
</organism>
<gene>
    <name evidence="1" type="ORF">AND_008870</name>
</gene>
<dbReference type="VEuPathDB" id="VectorBase:ADAC008870"/>
<evidence type="ECO:0000313" key="2">
    <source>
        <dbReference type="EnsemblMetazoa" id="ADAC008870-PA"/>
    </source>
</evidence>
<evidence type="ECO:0000313" key="1">
    <source>
        <dbReference type="EMBL" id="ETN59534.1"/>
    </source>
</evidence>
<reference evidence="1" key="2">
    <citation type="submission" date="2010-05" db="EMBL/GenBank/DDBJ databases">
        <authorList>
            <person name="Almeida L.G."/>
            <person name="Nicolas M.F."/>
            <person name="Souza R.C."/>
            <person name="Vasconcelos A.T.R."/>
        </authorList>
    </citation>
    <scope>NUCLEOTIDE SEQUENCE</scope>
</reference>
<dbReference type="Proteomes" id="UP000000673">
    <property type="component" value="Unassembled WGS sequence"/>
</dbReference>
<proteinExistence type="predicted"/>
<dbReference type="EMBL" id="ADMH02002076">
    <property type="protein sequence ID" value="ETN59534.1"/>
    <property type="molecule type" value="Genomic_DNA"/>
</dbReference>
<protein>
    <submittedName>
        <fullName evidence="1 2">Uncharacterized protein</fullName>
    </submittedName>
</protein>
<reference evidence="1" key="3">
    <citation type="journal article" date="2013" name="Nucleic Acids Res.">
        <title>The genome of Anopheles darlingi, the main neotropical malaria vector.</title>
        <authorList>
            <person name="Marinotti O."/>
            <person name="Cerqueira G.C."/>
            <person name="de Almeida L.G."/>
            <person name="Ferro M.I."/>
            <person name="Loreto E.L."/>
            <person name="Zaha A."/>
            <person name="Teixeira S.M."/>
            <person name="Wespiser A.R."/>
            <person name="Almeida E Silva A."/>
            <person name="Schlindwein A.D."/>
            <person name="Pacheco A.C."/>
            <person name="Silva A.L."/>
            <person name="Graveley B.R."/>
            <person name="Walenz B.P."/>
            <person name="Lima Bde A."/>
            <person name="Ribeiro C.A."/>
            <person name="Nunes-Silva C.G."/>
            <person name="de Carvalho C.R."/>
            <person name="Soares C.M."/>
            <person name="de Menezes C.B."/>
            <person name="Matiolli C."/>
            <person name="Caffrey D."/>
            <person name="Araujo D.A."/>
            <person name="de Oliveira D.M."/>
            <person name="Golenbock D."/>
            <person name="Grisard E.C."/>
            <person name="Fantinatti-Garboggini F."/>
            <person name="de Carvalho F.M."/>
            <person name="Barcellos F.G."/>
            <person name="Prosdocimi F."/>
            <person name="May G."/>
            <person name="Azevedo Junior G.M."/>
            <person name="Guimaraes G.M."/>
            <person name="Goldman G.H."/>
            <person name="Padilha I.Q."/>
            <person name="Batista Jda S."/>
            <person name="Ferro J.A."/>
            <person name="Ribeiro J.M."/>
            <person name="Fietto J.L."/>
            <person name="Dabbas K.M."/>
            <person name="Cerdeira L."/>
            <person name="Agnez-Lima L.F."/>
            <person name="Brocchi M."/>
            <person name="de Carvalho M.O."/>
            <person name="Teixeira Mde M."/>
            <person name="Diniz Maia Mde M."/>
            <person name="Goldman M.H."/>
            <person name="Cruz Schneider M.P."/>
            <person name="Felipe M.S."/>
            <person name="Hungria M."/>
            <person name="Nicolas M.F."/>
            <person name="Pereira M."/>
            <person name="Montes M.A."/>
            <person name="Cantao M.E."/>
            <person name="Vincentz M."/>
            <person name="Rafael M.S."/>
            <person name="Silverman N."/>
            <person name="Stoco P.H."/>
            <person name="Souza R.C."/>
            <person name="Vicentini R."/>
            <person name="Gazzinelli R.T."/>
            <person name="Neves Rde O."/>
            <person name="Silva R."/>
            <person name="Astolfi-Filho S."/>
            <person name="Maciel T.E."/>
            <person name="Urmenyi T.P."/>
            <person name="Tadei W.P."/>
            <person name="Camargo E.P."/>
            <person name="de Vasconcelos A.T."/>
        </authorList>
    </citation>
    <scope>NUCLEOTIDE SEQUENCE</scope>
</reference>
<name>W5J9V2_ANODA</name>
<dbReference type="OMA" id="HIPHWVE"/>
<accession>W5J9V2</accession>